<keyword evidence="1" id="KW-0812">Transmembrane</keyword>
<proteinExistence type="predicted"/>
<dbReference type="RefSeq" id="WP_290360368.1">
    <property type="nucleotide sequence ID" value="NZ_JAUHHC010000004.1"/>
</dbReference>
<evidence type="ECO:0008006" key="4">
    <source>
        <dbReference type="Google" id="ProtNLM"/>
    </source>
</evidence>
<comment type="caution">
    <text evidence="2">The sequence shown here is derived from an EMBL/GenBank/DDBJ whole genome shotgun (WGS) entry which is preliminary data.</text>
</comment>
<name>A0ABT8DV43_9BURK</name>
<dbReference type="EMBL" id="JAUHHC010000004">
    <property type="protein sequence ID" value="MDN3922072.1"/>
    <property type="molecule type" value="Genomic_DNA"/>
</dbReference>
<keyword evidence="3" id="KW-1185">Reference proteome</keyword>
<protein>
    <recommendedName>
        <fullName evidence="4">DUF4175 domain-containing protein</fullName>
    </recommendedName>
</protein>
<accession>A0ABT8DV43</accession>
<evidence type="ECO:0000256" key="1">
    <source>
        <dbReference type="SAM" id="Phobius"/>
    </source>
</evidence>
<dbReference type="Proteomes" id="UP001228044">
    <property type="component" value="Unassembled WGS sequence"/>
</dbReference>
<organism evidence="2 3">
    <name type="scientific">Roseateles violae</name>
    <dbReference type="NCBI Taxonomy" id="3058042"/>
    <lineage>
        <taxon>Bacteria</taxon>
        <taxon>Pseudomonadati</taxon>
        <taxon>Pseudomonadota</taxon>
        <taxon>Betaproteobacteria</taxon>
        <taxon>Burkholderiales</taxon>
        <taxon>Sphaerotilaceae</taxon>
        <taxon>Roseateles</taxon>
    </lineage>
</organism>
<gene>
    <name evidence="2" type="ORF">QWJ38_17415</name>
</gene>
<keyword evidence="1" id="KW-1133">Transmembrane helix</keyword>
<reference evidence="2 3" key="1">
    <citation type="submission" date="2023-06" db="EMBL/GenBank/DDBJ databases">
        <title>Pelomonas sp. PFR6 16S ribosomal RNA gene Genome sequencing and assembly.</title>
        <authorList>
            <person name="Woo H."/>
        </authorList>
    </citation>
    <scope>NUCLEOTIDE SEQUENCE [LARGE SCALE GENOMIC DNA]</scope>
    <source>
        <strain evidence="2 3">PFR6</strain>
    </source>
</reference>
<feature type="transmembrane region" description="Helical" evidence="1">
    <location>
        <begin position="30"/>
        <end position="51"/>
    </location>
</feature>
<keyword evidence="1" id="KW-0472">Membrane</keyword>
<feature type="transmembrane region" description="Helical" evidence="1">
    <location>
        <begin position="57"/>
        <end position="75"/>
    </location>
</feature>
<sequence>MQARSNPATTADTAPQTATGARPFTAGLRLWAWPLALGVLSASGLLSALVSDHWGDVWSWFALGFPVLVMAWFGLRAPANKKR</sequence>
<evidence type="ECO:0000313" key="3">
    <source>
        <dbReference type="Proteomes" id="UP001228044"/>
    </source>
</evidence>
<evidence type="ECO:0000313" key="2">
    <source>
        <dbReference type="EMBL" id="MDN3922072.1"/>
    </source>
</evidence>